<comment type="domain">
    <text evidence="3">2 residues (Tyr-59 and Arg-62) present in a large hydrophobic pocket are probably involved in substrate specificity. They are important for desuccinylation activity, but dispensable for deacetylation activity.</text>
</comment>
<dbReference type="PANTHER" id="PTHR11085">
    <property type="entry name" value="NAD-DEPENDENT PROTEIN DEACYLASE SIRTUIN-5, MITOCHONDRIAL-RELATED"/>
    <property type="match status" value="1"/>
</dbReference>
<proteinExistence type="inferred from homology"/>
<feature type="binding site" evidence="3">
    <location>
        <position position="224"/>
    </location>
    <ligand>
        <name>NAD(+)</name>
        <dbReference type="ChEBI" id="CHEBI:57540"/>
    </ligand>
</feature>
<dbReference type="InterPro" id="IPR026591">
    <property type="entry name" value="Sirtuin_cat_small_dom_sf"/>
</dbReference>
<name>A0A9D1XSA6_9BACT</name>
<feature type="binding site" evidence="3">
    <location>
        <begin position="180"/>
        <end position="182"/>
    </location>
    <ligand>
        <name>NAD(+)</name>
        <dbReference type="ChEBI" id="CHEBI:57540"/>
    </ligand>
</feature>
<feature type="binding site" evidence="3">
    <location>
        <begin position="92"/>
        <end position="95"/>
    </location>
    <ligand>
        <name>NAD(+)</name>
        <dbReference type="ChEBI" id="CHEBI:57540"/>
    </ligand>
</feature>
<comment type="caution">
    <text evidence="6">The sequence shown here is derived from an EMBL/GenBank/DDBJ whole genome shotgun (WGS) entry which is preliminary data.</text>
</comment>
<evidence type="ECO:0000313" key="6">
    <source>
        <dbReference type="EMBL" id="HIX85129.1"/>
    </source>
</evidence>
<comment type="subcellular location">
    <subcellularLocation>
        <location evidence="3">Cytoplasm</location>
    </subcellularLocation>
</comment>
<dbReference type="GO" id="GO:0036054">
    <property type="term" value="F:protein-malonyllysine demalonylase activity"/>
    <property type="evidence" value="ECO:0007669"/>
    <property type="project" value="InterPro"/>
</dbReference>
<dbReference type="InterPro" id="IPR003000">
    <property type="entry name" value="Sirtuin"/>
</dbReference>
<dbReference type="Proteomes" id="UP000823847">
    <property type="component" value="Unassembled WGS sequence"/>
</dbReference>
<dbReference type="InterPro" id="IPR027546">
    <property type="entry name" value="Sirtuin_class_III"/>
</dbReference>
<feature type="binding site" evidence="3">
    <location>
        <begin position="15"/>
        <end position="34"/>
    </location>
    <ligand>
        <name>NAD(+)</name>
        <dbReference type="ChEBI" id="CHEBI:57540"/>
    </ligand>
</feature>
<dbReference type="GO" id="GO:0070403">
    <property type="term" value="F:NAD+ binding"/>
    <property type="evidence" value="ECO:0007669"/>
    <property type="project" value="UniProtKB-UniRule"/>
</dbReference>
<dbReference type="InterPro" id="IPR050134">
    <property type="entry name" value="NAD-dep_sirtuin_deacylases"/>
</dbReference>
<dbReference type="InterPro" id="IPR026590">
    <property type="entry name" value="Ssirtuin_cat_dom"/>
</dbReference>
<dbReference type="AlphaFoldDB" id="A0A9D1XSA6"/>
<evidence type="ECO:0000256" key="4">
    <source>
        <dbReference type="PROSITE-ProRule" id="PRU00236"/>
    </source>
</evidence>
<feature type="binding site" evidence="3">
    <location>
        <position position="62"/>
    </location>
    <ligand>
        <name>substrate</name>
    </ligand>
</feature>
<evidence type="ECO:0000256" key="3">
    <source>
        <dbReference type="HAMAP-Rule" id="MF_01121"/>
    </source>
</evidence>
<feature type="domain" description="Deacetylase sirtuin-type" evidence="5">
    <location>
        <begin position="1"/>
        <end position="234"/>
    </location>
</feature>
<comment type="catalytic activity">
    <reaction evidence="3">
        <text>N(6)-succinyl-L-lysyl-[protein] + NAD(+) + H2O = 2''-O-succinyl-ADP-D-ribose + nicotinamide + L-lysyl-[protein]</text>
        <dbReference type="Rhea" id="RHEA:47668"/>
        <dbReference type="Rhea" id="RHEA-COMP:9752"/>
        <dbReference type="Rhea" id="RHEA-COMP:11877"/>
        <dbReference type="ChEBI" id="CHEBI:15377"/>
        <dbReference type="ChEBI" id="CHEBI:17154"/>
        <dbReference type="ChEBI" id="CHEBI:29969"/>
        <dbReference type="ChEBI" id="CHEBI:57540"/>
        <dbReference type="ChEBI" id="CHEBI:87830"/>
        <dbReference type="ChEBI" id="CHEBI:87832"/>
    </reaction>
</comment>
<dbReference type="EMBL" id="DXEN01000006">
    <property type="protein sequence ID" value="HIX85129.1"/>
    <property type="molecule type" value="Genomic_DNA"/>
</dbReference>
<feature type="binding site" evidence="3">
    <location>
        <position position="59"/>
    </location>
    <ligand>
        <name>substrate</name>
    </ligand>
</feature>
<dbReference type="EC" id="2.3.1.286" evidence="3"/>
<dbReference type="HAMAP" id="MF_01121">
    <property type="entry name" value="Sirtuin_ClassIII"/>
    <property type="match status" value="1"/>
</dbReference>
<dbReference type="GO" id="GO:0017136">
    <property type="term" value="F:histone deacetylase activity, NAD-dependent"/>
    <property type="evidence" value="ECO:0007669"/>
    <property type="project" value="TreeGrafter"/>
</dbReference>
<comment type="caution">
    <text evidence="3 4">Lacks conserved residue(s) required for the propagation of feature annotation.</text>
</comment>
<dbReference type="PROSITE" id="PS50305">
    <property type="entry name" value="SIRTUIN"/>
    <property type="match status" value="1"/>
</dbReference>
<reference evidence="6" key="2">
    <citation type="submission" date="2021-04" db="EMBL/GenBank/DDBJ databases">
        <authorList>
            <person name="Gilroy R."/>
        </authorList>
    </citation>
    <scope>NUCLEOTIDE SEQUENCE</scope>
    <source>
        <strain evidence="6">ChiHecec2B26-12326</strain>
    </source>
</reference>
<accession>A0A9D1XSA6</accession>
<comment type="catalytic activity">
    <reaction evidence="3">
        <text>N(6)-acetyl-L-lysyl-[protein] + NAD(+) + H2O = 2''-O-acetyl-ADP-D-ribose + nicotinamide + L-lysyl-[protein]</text>
        <dbReference type="Rhea" id="RHEA:43636"/>
        <dbReference type="Rhea" id="RHEA-COMP:9752"/>
        <dbReference type="Rhea" id="RHEA-COMP:10731"/>
        <dbReference type="ChEBI" id="CHEBI:15377"/>
        <dbReference type="ChEBI" id="CHEBI:17154"/>
        <dbReference type="ChEBI" id="CHEBI:29969"/>
        <dbReference type="ChEBI" id="CHEBI:57540"/>
        <dbReference type="ChEBI" id="CHEBI:61930"/>
        <dbReference type="ChEBI" id="CHEBI:83767"/>
        <dbReference type="EC" id="2.3.1.286"/>
    </reaction>
</comment>
<evidence type="ECO:0000259" key="5">
    <source>
        <dbReference type="PROSITE" id="PS50305"/>
    </source>
</evidence>
<feature type="active site" description="Proton acceptor" evidence="3">
    <location>
        <position position="110"/>
    </location>
</feature>
<dbReference type="GO" id="GO:0005737">
    <property type="term" value="C:cytoplasm"/>
    <property type="evidence" value="ECO:0007669"/>
    <property type="project" value="UniProtKB-SubCell"/>
</dbReference>
<dbReference type="InterPro" id="IPR029035">
    <property type="entry name" value="DHS-like_NAD/FAD-binding_dom"/>
</dbReference>
<evidence type="ECO:0000313" key="7">
    <source>
        <dbReference type="Proteomes" id="UP000823847"/>
    </source>
</evidence>
<gene>
    <name evidence="3" type="primary">cobB</name>
    <name evidence="6" type="ORF">H9848_00745</name>
</gene>
<dbReference type="PANTHER" id="PTHR11085:SF4">
    <property type="entry name" value="NAD-DEPENDENT PROTEIN DEACYLASE"/>
    <property type="match status" value="1"/>
</dbReference>
<comment type="similarity">
    <text evidence="3">Belongs to the sirtuin family. Class III subfamily.</text>
</comment>
<evidence type="ECO:0000256" key="2">
    <source>
        <dbReference type="ARBA" id="ARBA00023027"/>
    </source>
</evidence>
<dbReference type="SUPFAM" id="SSF52467">
    <property type="entry name" value="DHS-like NAD/FAD-binding domain"/>
    <property type="match status" value="1"/>
</dbReference>
<comment type="function">
    <text evidence="3">NAD-dependent lysine deacetylase and desuccinylase that specifically removes acetyl and succinyl groups on target proteins. Modulates the activities of several proteins which are inactive in their acylated form.</text>
</comment>
<dbReference type="Gene3D" id="3.30.1600.10">
    <property type="entry name" value="SIR2/SIRT2 'Small Domain"/>
    <property type="match status" value="1"/>
</dbReference>
<dbReference type="Pfam" id="PF02146">
    <property type="entry name" value="SIR2"/>
    <property type="match status" value="1"/>
</dbReference>
<sequence length="237" mass="26788">MHKLSKKRKLVVFTGAGISAESGLATFRDKDGLWNKYDSSRLASIGGWKANPELVLDFYNYRRKRLLEVEPNHAHQVLAELEKAYDVTILTQNVDNLHERAGSGHVIHLHGELTKVTSSKNKLDPNCIKEYPLDKPIKMGDKAEDGSQLRPFVVWFGESVYAMEVAMDYVKAADIFVVIGTSLEVNPAATLVYRARPEIPCYVIDPTDLSDKVTERFVRIKEVATKGVEKLREELMR</sequence>
<protein>
    <recommendedName>
        <fullName evidence="3">NAD-dependent protein deacylase</fullName>
        <ecNumber evidence="3">2.3.1.286</ecNumber>
    </recommendedName>
    <alternativeName>
        <fullName evidence="3">Regulatory protein SIR2 homolog</fullName>
    </alternativeName>
</protein>
<keyword evidence="1" id="KW-0808">Transferase</keyword>
<dbReference type="Gene3D" id="3.40.50.1220">
    <property type="entry name" value="TPP-binding domain"/>
    <property type="match status" value="1"/>
</dbReference>
<dbReference type="GO" id="GO:0036055">
    <property type="term" value="F:protein-succinyllysine desuccinylase activity"/>
    <property type="evidence" value="ECO:0007669"/>
    <property type="project" value="UniProtKB-UniRule"/>
</dbReference>
<reference evidence="6" key="1">
    <citation type="journal article" date="2021" name="PeerJ">
        <title>Extensive microbial diversity within the chicken gut microbiome revealed by metagenomics and culture.</title>
        <authorList>
            <person name="Gilroy R."/>
            <person name="Ravi A."/>
            <person name="Getino M."/>
            <person name="Pursley I."/>
            <person name="Horton D.L."/>
            <person name="Alikhan N.F."/>
            <person name="Baker D."/>
            <person name="Gharbi K."/>
            <person name="Hall N."/>
            <person name="Watson M."/>
            <person name="Adriaenssens E.M."/>
            <person name="Foster-Nyarko E."/>
            <person name="Jarju S."/>
            <person name="Secka A."/>
            <person name="Antonio M."/>
            <person name="Oren A."/>
            <person name="Chaudhuri R.R."/>
            <person name="La Ragione R."/>
            <person name="Hildebrand F."/>
            <person name="Pallen M.J."/>
        </authorList>
    </citation>
    <scope>NUCLEOTIDE SEQUENCE</scope>
    <source>
        <strain evidence="6">ChiHecec2B26-12326</strain>
    </source>
</reference>
<evidence type="ECO:0000256" key="1">
    <source>
        <dbReference type="ARBA" id="ARBA00022679"/>
    </source>
</evidence>
<keyword evidence="3" id="KW-0963">Cytoplasm</keyword>
<organism evidence="6 7">
    <name type="scientific">Candidatus Parabacteroides intestinigallinarum</name>
    <dbReference type="NCBI Taxonomy" id="2838722"/>
    <lineage>
        <taxon>Bacteria</taxon>
        <taxon>Pseudomonadati</taxon>
        <taxon>Bacteroidota</taxon>
        <taxon>Bacteroidia</taxon>
        <taxon>Bacteroidales</taxon>
        <taxon>Tannerellaceae</taxon>
        <taxon>Parabacteroides</taxon>
    </lineage>
</organism>
<keyword evidence="2 3" id="KW-0520">NAD</keyword>